<proteinExistence type="predicted"/>
<feature type="region of interest" description="Disordered" evidence="1">
    <location>
        <begin position="20"/>
        <end position="70"/>
    </location>
</feature>
<name>A0A2I0JLM8_PUNGR</name>
<protein>
    <submittedName>
        <fullName evidence="2">Uncharacterized protein</fullName>
    </submittedName>
</protein>
<accession>A0A2I0JLM8</accession>
<feature type="compositionally biased region" description="Basic and acidic residues" evidence="1">
    <location>
        <begin position="20"/>
        <end position="40"/>
    </location>
</feature>
<feature type="non-terminal residue" evidence="2">
    <location>
        <position position="1"/>
    </location>
</feature>
<comment type="caution">
    <text evidence="2">The sequence shown here is derived from an EMBL/GenBank/DDBJ whole genome shotgun (WGS) entry which is preliminary data.</text>
</comment>
<evidence type="ECO:0000313" key="3">
    <source>
        <dbReference type="Proteomes" id="UP000233551"/>
    </source>
</evidence>
<dbReference type="AlphaFoldDB" id="A0A2I0JLM8"/>
<keyword evidence="3" id="KW-1185">Reference proteome</keyword>
<dbReference type="Proteomes" id="UP000233551">
    <property type="component" value="Unassembled WGS sequence"/>
</dbReference>
<evidence type="ECO:0000313" key="2">
    <source>
        <dbReference type="EMBL" id="PKI57194.1"/>
    </source>
</evidence>
<sequence length="85" mass="9050">ENCPEERWAGLRNLGPEWVEPAKEEKWAEVRLPKSGRDREEGDGDGAGTGGSCPLDAATTAGMDAGGSSGRRRYFAVVDRDLTGA</sequence>
<dbReference type="EMBL" id="PGOL01001528">
    <property type="protein sequence ID" value="PKI57194.1"/>
    <property type="molecule type" value="Genomic_DNA"/>
</dbReference>
<gene>
    <name evidence="2" type="ORF">CRG98_022413</name>
</gene>
<reference evidence="2 3" key="1">
    <citation type="submission" date="2017-11" db="EMBL/GenBank/DDBJ databases">
        <title>De-novo sequencing of pomegranate (Punica granatum L.) genome.</title>
        <authorList>
            <person name="Akparov Z."/>
            <person name="Amiraslanov A."/>
            <person name="Hajiyeva S."/>
            <person name="Abbasov M."/>
            <person name="Kaur K."/>
            <person name="Hamwieh A."/>
            <person name="Solovyev V."/>
            <person name="Salamov A."/>
            <person name="Braich B."/>
            <person name="Kosarev P."/>
            <person name="Mahmoud A."/>
            <person name="Hajiyev E."/>
            <person name="Babayeva S."/>
            <person name="Izzatullayeva V."/>
            <person name="Mammadov A."/>
            <person name="Mammadov A."/>
            <person name="Sharifova S."/>
            <person name="Ojaghi J."/>
            <person name="Eynullazada K."/>
            <person name="Bayramov B."/>
            <person name="Abdulazimova A."/>
            <person name="Shahmuradov I."/>
        </authorList>
    </citation>
    <scope>NUCLEOTIDE SEQUENCE [LARGE SCALE GENOMIC DNA]</scope>
    <source>
        <strain evidence="3">cv. AG2017</strain>
        <tissue evidence="2">Leaf</tissue>
    </source>
</reference>
<organism evidence="2 3">
    <name type="scientific">Punica granatum</name>
    <name type="common">Pomegranate</name>
    <dbReference type="NCBI Taxonomy" id="22663"/>
    <lineage>
        <taxon>Eukaryota</taxon>
        <taxon>Viridiplantae</taxon>
        <taxon>Streptophyta</taxon>
        <taxon>Embryophyta</taxon>
        <taxon>Tracheophyta</taxon>
        <taxon>Spermatophyta</taxon>
        <taxon>Magnoliopsida</taxon>
        <taxon>eudicotyledons</taxon>
        <taxon>Gunneridae</taxon>
        <taxon>Pentapetalae</taxon>
        <taxon>rosids</taxon>
        <taxon>malvids</taxon>
        <taxon>Myrtales</taxon>
        <taxon>Lythraceae</taxon>
        <taxon>Punica</taxon>
    </lineage>
</organism>
<evidence type="ECO:0000256" key="1">
    <source>
        <dbReference type="SAM" id="MobiDB-lite"/>
    </source>
</evidence>